<dbReference type="AlphaFoldDB" id="A0A8S1QCR2"/>
<name>A0A8S1QCR2_9CILI</name>
<protein>
    <submittedName>
        <fullName evidence="2">Uncharacterized protein</fullName>
    </submittedName>
</protein>
<reference evidence="2" key="1">
    <citation type="submission" date="2021-01" db="EMBL/GenBank/DDBJ databases">
        <authorList>
            <consortium name="Genoscope - CEA"/>
            <person name="William W."/>
        </authorList>
    </citation>
    <scope>NUCLEOTIDE SEQUENCE</scope>
</reference>
<organism evidence="2 3">
    <name type="scientific">Paramecium sonneborni</name>
    <dbReference type="NCBI Taxonomy" id="65129"/>
    <lineage>
        <taxon>Eukaryota</taxon>
        <taxon>Sar</taxon>
        <taxon>Alveolata</taxon>
        <taxon>Ciliophora</taxon>
        <taxon>Intramacronucleata</taxon>
        <taxon>Oligohymenophorea</taxon>
        <taxon>Peniculida</taxon>
        <taxon>Parameciidae</taxon>
        <taxon>Paramecium</taxon>
    </lineage>
</organism>
<keyword evidence="1" id="KW-0472">Membrane</keyword>
<accession>A0A8S1QCR2</accession>
<evidence type="ECO:0000313" key="3">
    <source>
        <dbReference type="Proteomes" id="UP000692954"/>
    </source>
</evidence>
<proteinExistence type="predicted"/>
<comment type="caution">
    <text evidence="2">The sequence shown here is derived from an EMBL/GenBank/DDBJ whole genome shotgun (WGS) entry which is preliminary data.</text>
</comment>
<keyword evidence="1" id="KW-0812">Transmembrane</keyword>
<evidence type="ECO:0000256" key="1">
    <source>
        <dbReference type="SAM" id="Phobius"/>
    </source>
</evidence>
<feature type="transmembrane region" description="Helical" evidence="1">
    <location>
        <begin position="43"/>
        <end position="62"/>
    </location>
</feature>
<keyword evidence="1" id="KW-1133">Transmembrane helix</keyword>
<evidence type="ECO:0000313" key="2">
    <source>
        <dbReference type="EMBL" id="CAD8113408.1"/>
    </source>
</evidence>
<gene>
    <name evidence="2" type="ORF">PSON_ATCC_30995.1.T1030106</name>
</gene>
<dbReference type="EMBL" id="CAJJDN010000103">
    <property type="protein sequence ID" value="CAD8113408.1"/>
    <property type="molecule type" value="Genomic_DNA"/>
</dbReference>
<dbReference type="Proteomes" id="UP000692954">
    <property type="component" value="Unassembled WGS sequence"/>
</dbReference>
<keyword evidence="3" id="KW-1185">Reference proteome</keyword>
<sequence length="67" mass="7876">MQEMILNSTHSMTSNKSFQFSINLMIVAARLMSQFTYIPTSYLIVQIIMLVFSLLYLIQEILRKKKN</sequence>